<feature type="transmembrane region" description="Helical" evidence="8">
    <location>
        <begin position="86"/>
        <end position="109"/>
    </location>
</feature>
<keyword evidence="7 8" id="KW-0472">Membrane</keyword>
<keyword evidence="6 8" id="KW-1133">Transmembrane helix</keyword>
<dbReference type="InterPro" id="IPR000515">
    <property type="entry name" value="MetI-like"/>
</dbReference>
<evidence type="ECO:0000256" key="6">
    <source>
        <dbReference type="ARBA" id="ARBA00022989"/>
    </source>
</evidence>
<keyword evidence="2 8" id="KW-0813">Transport</keyword>
<evidence type="ECO:0000256" key="4">
    <source>
        <dbReference type="ARBA" id="ARBA00022692"/>
    </source>
</evidence>
<protein>
    <submittedName>
        <fullName evidence="10">Amino acid ABC transporter permease</fullName>
    </submittedName>
</protein>
<dbReference type="Proteomes" id="UP000608530">
    <property type="component" value="Unassembled WGS sequence"/>
</dbReference>
<dbReference type="PROSITE" id="PS50928">
    <property type="entry name" value="ABC_TM1"/>
    <property type="match status" value="1"/>
</dbReference>
<keyword evidence="3" id="KW-1003">Cell membrane</keyword>
<sequence length="235" mass="25300">MFETLEYLPILLSGLWVTVQVALLSIGGTMIVSAVLGVVRSSRPRPVRRAGFAIVELLRGATVLIYLFWIYYALPLIPGAPQLSPLTASVLVISLGAGAYGAEIVRSGLQAVPRAQHDAVHALGLSKPVALFRVIFPQALVQIVPAFGSLAVDVVKWTSIVSFVGVQDLLFAAGTVRSLTQESMWVYLLVALVYIGLCYLTALVFRVIEALLPANRAHKKAELKPITALLEVVSK</sequence>
<feature type="transmembrane region" description="Helical" evidence="8">
    <location>
        <begin position="51"/>
        <end position="74"/>
    </location>
</feature>
<evidence type="ECO:0000256" key="3">
    <source>
        <dbReference type="ARBA" id="ARBA00022475"/>
    </source>
</evidence>
<evidence type="ECO:0000256" key="5">
    <source>
        <dbReference type="ARBA" id="ARBA00022970"/>
    </source>
</evidence>
<comment type="caution">
    <text evidence="10">The sequence shown here is derived from an EMBL/GenBank/DDBJ whole genome shotgun (WGS) entry which is preliminary data.</text>
</comment>
<evidence type="ECO:0000313" key="10">
    <source>
        <dbReference type="EMBL" id="MBK0418302.1"/>
    </source>
</evidence>
<dbReference type="GO" id="GO:0022857">
    <property type="term" value="F:transmembrane transporter activity"/>
    <property type="evidence" value="ECO:0007669"/>
    <property type="project" value="InterPro"/>
</dbReference>
<dbReference type="SUPFAM" id="SSF161098">
    <property type="entry name" value="MetI-like"/>
    <property type="match status" value="1"/>
</dbReference>
<feature type="transmembrane region" description="Helical" evidence="8">
    <location>
        <begin position="15"/>
        <end position="39"/>
    </location>
</feature>
<evidence type="ECO:0000256" key="7">
    <source>
        <dbReference type="ARBA" id="ARBA00023136"/>
    </source>
</evidence>
<dbReference type="AlphaFoldDB" id="A0A934Q7K3"/>
<keyword evidence="11" id="KW-1185">Reference proteome</keyword>
<gene>
    <name evidence="10" type="ORF">JD276_04560</name>
</gene>
<feature type="transmembrane region" description="Helical" evidence="8">
    <location>
        <begin position="130"/>
        <end position="148"/>
    </location>
</feature>
<feature type="domain" description="ABC transmembrane type-1" evidence="9">
    <location>
        <begin position="15"/>
        <end position="205"/>
    </location>
</feature>
<dbReference type="RefSeq" id="WP_200114345.1">
    <property type="nucleotide sequence ID" value="NZ_JAEHOH010000006.1"/>
</dbReference>
<dbReference type="InterPro" id="IPR043429">
    <property type="entry name" value="ArtM/GltK/GlnP/TcyL/YhdX-like"/>
</dbReference>
<organism evidence="10 11">
    <name type="scientific">Leucobacter chromiisoli</name>
    <dbReference type="NCBI Taxonomy" id="2796471"/>
    <lineage>
        <taxon>Bacteria</taxon>
        <taxon>Bacillati</taxon>
        <taxon>Actinomycetota</taxon>
        <taxon>Actinomycetes</taxon>
        <taxon>Micrococcales</taxon>
        <taxon>Microbacteriaceae</taxon>
        <taxon>Leucobacter</taxon>
    </lineage>
</organism>
<dbReference type="PANTHER" id="PTHR30614:SF0">
    <property type="entry name" value="L-CYSTINE TRANSPORT SYSTEM PERMEASE PROTEIN TCYL"/>
    <property type="match status" value="1"/>
</dbReference>
<evidence type="ECO:0000256" key="2">
    <source>
        <dbReference type="ARBA" id="ARBA00022448"/>
    </source>
</evidence>
<dbReference type="Pfam" id="PF00528">
    <property type="entry name" value="BPD_transp_1"/>
    <property type="match status" value="1"/>
</dbReference>
<dbReference type="InterPro" id="IPR010065">
    <property type="entry name" value="AA_ABC_transptr_permease_3TM"/>
</dbReference>
<evidence type="ECO:0000259" key="9">
    <source>
        <dbReference type="PROSITE" id="PS50928"/>
    </source>
</evidence>
<dbReference type="GO" id="GO:0043190">
    <property type="term" value="C:ATP-binding cassette (ABC) transporter complex"/>
    <property type="evidence" value="ECO:0007669"/>
    <property type="project" value="InterPro"/>
</dbReference>
<evidence type="ECO:0000256" key="8">
    <source>
        <dbReference type="RuleBase" id="RU363032"/>
    </source>
</evidence>
<reference evidence="10" key="1">
    <citation type="submission" date="2020-12" db="EMBL/GenBank/DDBJ databases">
        <title>Leucobacter sp. CAS1, isolated from Chromium sludge.</title>
        <authorList>
            <person name="Xu Z."/>
        </authorList>
    </citation>
    <scope>NUCLEOTIDE SEQUENCE</scope>
    <source>
        <strain evidence="10">CSA1</strain>
    </source>
</reference>
<accession>A0A934Q7K3</accession>
<feature type="transmembrane region" description="Helical" evidence="8">
    <location>
        <begin position="185"/>
        <end position="208"/>
    </location>
</feature>
<comment type="similarity">
    <text evidence="8">Belongs to the binding-protein-dependent transport system permease family.</text>
</comment>
<dbReference type="GO" id="GO:0006865">
    <property type="term" value="P:amino acid transport"/>
    <property type="evidence" value="ECO:0007669"/>
    <property type="project" value="UniProtKB-KW"/>
</dbReference>
<evidence type="ECO:0000256" key="1">
    <source>
        <dbReference type="ARBA" id="ARBA00004651"/>
    </source>
</evidence>
<comment type="subcellular location">
    <subcellularLocation>
        <location evidence="1 8">Cell membrane</location>
        <topology evidence="1 8">Multi-pass membrane protein</topology>
    </subcellularLocation>
</comment>
<dbReference type="CDD" id="cd06261">
    <property type="entry name" value="TM_PBP2"/>
    <property type="match status" value="1"/>
</dbReference>
<dbReference type="PANTHER" id="PTHR30614">
    <property type="entry name" value="MEMBRANE COMPONENT OF AMINO ACID ABC TRANSPORTER"/>
    <property type="match status" value="1"/>
</dbReference>
<keyword evidence="4 8" id="KW-0812">Transmembrane</keyword>
<name>A0A934Q7K3_9MICO</name>
<keyword evidence="5" id="KW-0029">Amino-acid transport</keyword>
<evidence type="ECO:0000313" key="11">
    <source>
        <dbReference type="Proteomes" id="UP000608530"/>
    </source>
</evidence>
<proteinExistence type="inferred from homology"/>
<feature type="transmembrane region" description="Helical" evidence="8">
    <location>
        <begin position="154"/>
        <end position="173"/>
    </location>
</feature>
<dbReference type="Gene3D" id="1.10.3720.10">
    <property type="entry name" value="MetI-like"/>
    <property type="match status" value="1"/>
</dbReference>
<dbReference type="NCBIfam" id="TIGR01726">
    <property type="entry name" value="HEQRo_perm_3TM"/>
    <property type="match status" value="1"/>
</dbReference>
<dbReference type="InterPro" id="IPR035906">
    <property type="entry name" value="MetI-like_sf"/>
</dbReference>
<dbReference type="EMBL" id="JAEHOH010000006">
    <property type="protein sequence ID" value="MBK0418302.1"/>
    <property type="molecule type" value="Genomic_DNA"/>
</dbReference>